<sequence>MSKQEAKIFIGGLSWETTDEKLRTYFENFGAVQEAFVSYDRNTGRPRGFGFVVFTDAAVADRVVSQPHTIDRREVEAKKALPKEESPSGREPGGAAAAQAQRTRKIFVGGLGSGVDEPMFRAFFSRFGTVDDAVVMYDYENRRPRGFGFVTFAEEDSVERVLALGPVQTLGDRPVEIKRAVPRDAMPQAASPPAAGWHSPFRAAPGAPDLGGAAQGAQRSLAAQFGADGALAPSPIMLLANALAAQQQQQQQLQLAAELGSMGKLASGGQQGGSMSAANRNLGLICGTPPALLQRAPYSLQGASLAPMGSPLSPRGDPSLGAMQLPPPSPPSALLASFGSGSLSLGHESALTRTSSALPDVTGSPLLPTPPQQLQALYPASPLAGADHAPATAEQLASLQARVASLTERFNLVGSDLSGATLPAAPAEPALPGSSIWTR</sequence>
<dbReference type="PANTHER" id="PTHR48032:SF6">
    <property type="entry name" value="RNA-BINDING (RRM_RBD_RNP MOTIFS) FAMILY PROTEIN"/>
    <property type="match status" value="1"/>
</dbReference>
<evidence type="ECO:0000259" key="5">
    <source>
        <dbReference type="PROSITE" id="PS50102"/>
    </source>
</evidence>
<name>A0AAD9IP97_PROWI</name>
<evidence type="ECO:0000313" key="6">
    <source>
        <dbReference type="EMBL" id="KAK2080407.1"/>
    </source>
</evidence>
<dbReference type="InterPro" id="IPR012677">
    <property type="entry name" value="Nucleotide-bd_a/b_plait_sf"/>
</dbReference>
<dbReference type="GO" id="GO:0006417">
    <property type="term" value="P:regulation of translation"/>
    <property type="evidence" value="ECO:0007669"/>
    <property type="project" value="TreeGrafter"/>
</dbReference>
<dbReference type="Pfam" id="PF00076">
    <property type="entry name" value="RRM_1"/>
    <property type="match status" value="2"/>
</dbReference>
<dbReference type="GO" id="GO:0003729">
    <property type="term" value="F:mRNA binding"/>
    <property type="evidence" value="ECO:0007669"/>
    <property type="project" value="TreeGrafter"/>
</dbReference>
<keyword evidence="7" id="KW-1185">Reference proteome</keyword>
<dbReference type="PANTHER" id="PTHR48032">
    <property type="entry name" value="RNA-BINDING PROTEIN MUSASHI HOMOLOG RBP6"/>
    <property type="match status" value="1"/>
</dbReference>
<organism evidence="6 7">
    <name type="scientific">Prototheca wickerhamii</name>
    <dbReference type="NCBI Taxonomy" id="3111"/>
    <lineage>
        <taxon>Eukaryota</taxon>
        <taxon>Viridiplantae</taxon>
        <taxon>Chlorophyta</taxon>
        <taxon>core chlorophytes</taxon>
        <taxon>Trebouxiophyceae</taxon>
        <taxon>Chlorellales</taxon>
        <taxon>Chlorellaceae</taxon>
        <taxon>Prototheca</taxon>
    </lineage>
</organism>
<dbReference type="AlphaFoldDB" id="A0AAD9IP97"/>
<feature type="domain" description="RRM" evidence="5">
    <location>
        <begin position="6"/>
        <end position="88"/>
    </location>
</feature>
<accession>A0AAD9IP97</accession>
<dbReference type="CDD" id="cd12325">
    <property type="entry name" value="RRM1_hnRNPA_hnRNPD_like"/>
    <property type="match status" value="1"/>
</dbReference>
<evidence type="ECO:0000256" key="2">
    <source>
        <dbReference type="ARBA" id="ARBA00022884"/>
    </source>
</evidence>
<proteinExistence type="predicted"/>
<feature type="compositionally biased region" description="Low complexity" evidence="4">
    <location>
        <begin position="203"/>
        <end position="215"/>
    </location>
</feature>
<feature type="region of interest" description="Disordered" evidence="4">
    <location>
        <begin position="307"/>
        <end position="336"/>
    </location>
</feature>
<dbReference type="EMBL" id="JASFZW010000001">
    <property type="protein sequence ID" value="KAK2080407.1"/>
    <property type="molecule type" value="Genomic_DNA"/>
</dbReference>
<feature type="region of interest" description="Disordered" evidence="4">
    <location>
        <begin position="185"/>
        <end position="215"/>
    </location>
</feature>
<dbReference type="Gene3D" id="3.30.70.330">
    <property type="match status" value="2"/>
</dbReference>
<evidence type="ECO:0000313" key="7">
    <source>
        <dbReference type="Proteomes" id="UP001255856"/>
    </source>
</evidence>
<reference evidence="6" key="1">
    <citation type="submission" date="2021-01" db="EMBL/GenBank/DDBJ databases">
        <authorList>
            <person name="Eckstrom K.M.E."/>
        </authorList>
    </citation>
    <scope>NUCLEOTIDE SEQUENCE</scope>
    <source>
        <strain evidence="6">UVCC 0001</strain>
    </source>
</reference>
<dbReference type="InterPro" id="IPR000504">
    <property type="entry name" value="RRM_dom"/>
</dbReference>
<keyword evidence="1" id="KW-0677">Repeat</keyword>
<dbReference type="Proteomes" id="UP001255856">
    <property type="component" value="Unassembled WGS sequence"/>
</dbReference>
<protein>
    <recommendedName>
        <fullName evidence="5">RRM domain-containing protein</fullName>
    </recommendedName>
</protein>
<dbReference type="SMART" id="SM00360">
    <property type="entry name" value="RRM"/>
    <property type="match status" value="2"/>
</dbReference>
<dbReference type="SUPFAM" id="SSF54928">
    <property type="entry name" value="RNA-binding domain, RBD"/>
    <property type="match status" value="2"/>
</dbReference>
<dbReference type="InterPro" id="IPR035979">
    <property type="entry name" value="RBD_domain_sf"/>
</dbReference>
<gene>
    <name evidence="6" type="ORF">QBZ16_000260</name>
</gene>
<evidence type="ECO:0000256" key="1">
    <source>
        <dbReference type="ARBA" id="ARBA00022737"/>
    </source>
</evidence>
<feature type="domain" description="RRM" evidence="5">
    <location>
        <begin position="104"/>
        <end position="182"/>
    </location>
</feature>
<evidence type="ECO:0000256" key="4">
    <source>
        <dbReference type="SAM" id="MobiDB-lite"/>
    </source>
</evidence>
<dbReference type="PROSITE" id="PS50102">
    <property type="entry name" value="RRM"/>
    <property type="match status" value="2"/>
</dbReference>
<keyword evidence="2 3" id="KW-0694">RNA-binding</keyword>
<comment type="caution">
    <text evidence="6">The sequence shown here is derived from an EMBL/GenBank/DDBJ whole genome shotgun (WGS) entry which is preliminary data.</text>
</comment>
<feature type="compositionally biased region" description="Basic and acidic residues" evidence="4">
    <location>
        <begin position="71"/>
        <end position="88"/>
    </location>
</feature>
<evidence type="ECO:0000256" key="3">
    <source>
        <dbReference type="PROSITE-ProRule" id="PRU00176"/>
    </source>
</evidence>
<feature type="region of interest" description="Disordered" evidence="4">
    <location>
        <begin position="71"/>
        <end position="100"/>
    </location>
</feature>